<name>A0A194VB39_CYTMA</name>
<dbReference type="EMBL" id="KN714769">
    <property type="protein sequence ID" value="KUI61190.1"/>
    <property type="molecule type" value="Genomic_DNA"/>
</dbReference>
<feature type="transmembrane region" description="Helical" evidence="6">
    <location>
        <begin position="255"/>
        <end position="276"/>
    </location>
</feature>
<evidence type="ECO:0000259" key="7">
    <source>
        <dbReference type="PROSITE" id="PS50850"/>
    </source>
</evidence>
<keyword evidence="3 6" id="KW-1133">Transmembrane helix</keyword>
<dbReference type="InterPro" id="IPR020846">
    <property type="entry name" value="MFS_dom"/>
</dbReference>
<dbReference type="FunFam" id="1.20.1250.20:FF:000653">
    <property type="entry name" value="Polyamine transporter, putative"/>
    <property type="match status" value="1"/>
</dbReference>
<feature type="transmembrane region" description="Helical" evidence="6">
    <location>
        <begin position="520"/>
        <end position="541"/>
    </location>
</feature>
<feature type="transmembrane region" description="Helical" evidence="6">
    <location>
        <begin position="486"/>
        <end position="508"/>
    </location>
</feature>
<feature type="transmembrane region" description="Helical" evidence="6">
    <location>
        <begin position="429"/>
        <end position="446"/>
    </location>
</feature>
<feature type="transmembrane region" description="Helical" evidence="6">
    <location>
        <begin position="165"/>
        <end position="182"/>
    </location>
</feature>
<evidence type="ECO:0000256" key="5">
    <source>
        <dbReference type="SAM" id="MobiDB-lite"/>
    </source>
</evidence>
<dbReference type="Proteomes" id="UP000078576">
    <property type="component" value="Unassembled WGS sequence"/>
</dbReference>
<dbReference type="PROSITE" id="PS50850">
    <property type="entry name" value="MFS"/>
    <property type="match status" value="1"/>
</dbReference>
<evidence type="ECO:0000313" key="9">
    <source>
        <dbReference type="Proteomes" id="UP000078576"/>
    </source>
</evidence>
<feature type="transmembrane region" description="Helical" evidence="6">
    <location>
        <begin position="347"/>
        <end position="365"/>
    </location>
</feature>
<dbReference type="Gene3D" id="1.20.1250.20">
    <property type="entry name" value="MFS general substrate transporter like domains"/>
    <property type="match status" value="1"/>
</dbReference>
<dbReference type="STRING" id="694573.A0A194VB39"/>
<feature type="domain" description="Major facilitator superfamily (MFS) profile" evidence="7">
    <location>
        <begin position="101"/>
        <end position="546"/>
    </location>
</feature>
<feature type="compositionally biased region" description="Basic and acidic residues" evidence="5">
    <location>
        <begin position="8"/>
        <end position="28"/>
    </location>
</feature>
<dbReference type="PANTHER" id="PTHR23502:SF24">
    <property type="entry name" value="TRANSPORTER, PUTATIVE-RELATED"/>
    <property type="match status" value="1"/>
</dbReference>
<evidence type="ECO:0000313" key="8">
    <source>
        <dbReference type="EMBL" id="KUI61190.1"/>
    </source>
</evidence>
<keyword evidence="4 6" id="KW-0472">Membrane</keyword>
<sequence>MITVTEKSQPRADWSDPARLEKEIESQRSSRPPSLHHISDASSPPDGTQYTASDGRIFLSEELALDRARQYPDEEESIYLVYSAHDKDNPRNWPRWKKWYITCFVSMLNILTCLCAGGYSSGQTDLVATFKVSSEVGTLGLSMYILGFAIGPLMLAPLSEYFGRNPIYVISWLLLVIFQIPLALAPNIVTVIVCRLLQGFFGSAPLTNTGGTVSDMWARNESGPAMAIYGLSSTFGPPLALVISGWIALNMGWRWLFWIYMAILGGVWILLVFTVPETRHSIILERKTKRLRKQLQSEGLAAANHIHDAHADEKRGLVSLFVITLTRPFKFLFTEPRPMTSIDGHSITMAAAIYNGFIYGIVYLFNEAFPLLFGPGGHNFNTGQWGAAFSGLCIGSIVAAFLHPVQEKYYLRQVAKNDGKGVPEARMHLARFGTFLLPISLFWFAWTSFTTVHWIVPIIASAFFGAGIYIIILAVLNYVVDSYQTYAASALAGVILVRNLVGAGFPLFGTQMYERLGMEWAGSLLAFLSLPMCAIPFIFFYKGEYLRRRSPWAREHFAQDEDKPH</sequence>
<evidence type="ECO:0000256" key="6">
    <source>
        <dbReference type="SAM" id="Phobius"/>
    </source>
</evidence>
<protein>
    <submittedName>
        <fullName evidence="8">Transporter mfs2</fullName>
    </submittedName>
</protein>
<keyword evidence="9" id="KW-1185">Reference proteome</keyword>
<feature type="region of interest" description="Disordered" evidence="5">
    <location>
        <begin position="1"/>
        <end position="49"/>
    </location>
</feature>
<feature type="transmembrane region" description="Helical" evidence="6">
    <location>
        <begin position="227"/>
        <end position="249"/>
    </location>
</feature>
<accession>A0A194VB39</accession>
<feature type="transmembrane region" description="Helical" evidence="6">
    <location>
        <begin position="385"/>
        <end position="402"/>
    </location>
</feature>
<dbReference type="GO" id="GO:0022857">
    <property type="term" value="F:transmembrane transporter activity"/>
    <property type="evidence" value="ECO:0007669"/>
    <property type="project" value="InterPro"/>
</dbReference>
<proteinExistence type="predicted"/>
<evidence type="ECO:0000256" key="3">
    <source>
        <dbReference type="ARBA" id="ARBA00022989"/>
    </source>
</evidence>
<dbReference type="AlphaFoldDB" id="A0A194VB39"/>
<dbReference type="Pfam" id="PF07690">
    <property type="entry name" value="MFS_1"/>
    <property type="match status" value="1"/>
</dbReference>
<organism evidence="8 9">
    <name type="scientific">Cytospora mali</name>
    <name type="common">Apple Valsa canker fungus</name>
    <name type="synonym">Valsa mali</name>
    <dbReference type="NCBI Taxonomy" id="578113"/>
    <lineage>
        <taxon>Eukaryota</taxon>
        <taxon>Fungi</taxon>
        <taxon>Dikarya</taxon>
        <taxon>Ascomycota</taxon>
        <taxon>Pezizomycotina</taxon>
        <taxon>Sordariomycetes</taxon>
        <taxon>Sordariomycetidae</taxon>
        <taxon>Diaporthales</taxon>
        <taxon>Cytosporaceae</taxon>
        <taxon>Cytospora</taxon>
    </lineage>
</organism>
<reference evidence="9" key="1">
    <citation type="submission" date="2014-12" db="EMBL/GenBank/DDBJ databases">
        <title>Genome Sequence of Valsa Canker Pathogens Uncovers a Specific Adaption of Colonization on Woody Bark.</title>
        <authorList>
            <person name="Yin Z."/>
            <person name="Liu H."/>
            <person name="Gao X."/>
            <person name="Li Z."/>
            <person name="Song N."/>
            <person name="Ke X."/>
            <person name="Dai Q."/>
            <person name="Wu Y."/>
            <person name="Sun Y."/>
            <person name="Xu J.-R."/>
            <person name="Kang Z.K."/>
            <person name="Wang L."/>
            <person name="Huang L."/>
        </authorList>
    </citation>
    <scope>NUCLEOTIDE SEQUENCE [LARGE SCALE GENOMIC DNA]</scope>
    <source>
        <strain evidence="9">SXYL134</strain>
    </source>
</reference>
<dbReference type="OrthoDB" id="3936150at2759"/>
<feature type="transmembrane region" description="Helical" evidence="6">
    <location>
        <begin position="99"/>
        <end position="119"/>
    </location>
</feature>
<feature type="transmembrane region" description="Helical" evidence="6">
    <location>
        <begin position="452"/>
        <end position="479"/>
    </location>
</feature>
<dbReference type="GO" id="GO:0005886">
    <property type="term" value="C:plasma membrane"/>
    <property type="evidence" value="ECO:0007669"/>
    <property type="project" value="TreeGrafter"/>
</dbReference>
<feature type="transmembrane region" description="Helical" evidence="6">
    <location>
        <begin position="139"/>
        <end position="158"/>
    </location>
</feature>
<comment type="subcellular location">
    <subcellularLocation>
        <location evidence="1">Membrane</location>
        <topology evidence="1">Multi-pass membrane protein</topology>
    </subcellularLocation>
</comment>
<dbReference type="SUPFAM" id="SSF103473">
    <property type="entry name" value="MFS general substrate transporter"/>
    <property type="match status" value="1"/>
</dbReference>
<dbReference type="InterPro" id="IPR036259">
    <property type="entry name" value="MFS_trans_sf"/>
</dbReference>
<dbReference type="CDD" id="cd17323">
    <property type="entry name" value="MFS_Tpo1_MDR_like"/>
    <property type="match status" value="1"/>
</dbReference>
<dbReference type="PANTHER" id="PTHR23502">
    <property type="entry name" value="MAJOR FACILITATOR SUPERFAMILY"/>
    <property type="match status" value="1"/>
</dbReference>
<dbReference type="InterPro" id="IPR011701">
    <property type="entry name" value="MFS"/>
</dbReference>
<evidence type="ECO:0000256" key="1">
    <source>
        <dbReference type="ARBA" id="ARBA00004141"/>
    </source>
</evidence>
<evidence type="ECO:0000256" key="4">
    <source>
        <dbReference type="ARBA" id="ARBA00023136"/>
    </source>
</evidence>
<gene>
    <name evidence="8" type="ORF">VP1G_08351</name>
</gene>
<feature type="compositionally biased region" description="Polar residues" evidence="5">
    <location>
        <begin position="40"/>
        <end position="49"/>
    </location>
</feature>
<keyword evidence="2 6" id="KW-0812">Transmembrane</keyword>
<evidence type="ECO:0000256" key="2">
    <source>
        <dbReference type="ARBA" id="ARBA00022692"/>
    </source>
</evidence>